<evidence type="ECO:0000313" key="1">
    <source>
        <dbReference type="EMBL" id="KAG7298520.1"/>
    </source>
</evidence>
<dbReference type="Proteomes" id="UP000823941">
    <property type="component" value="Chromosome 24"/>
</dbReference>
<proteinExistence type="predicted"/>
<protein>
    <submittedName>
        <fullName evidence="1">Uncharacterized protein</fullName>
    </submittedName>
</protein>
<comment type="caution">
    <text evidence="1">The sequence shown here is derived from an EMBL/GenBank/DDBJ whole genome shotgun (WGS) entry which is preliminary data.</text>
</comment>
<sequence>MEGVDHSRLLKFLVHKEGTKKMAEPHFKMESLNPKIESNVPGKQELREELQDNFVPVMKVTKNEVAFTKGDVKLQKVSVTESISVNYQHLFKKSSLPGKTVVTEVQKFEYKY</sequence>
<reference evidence="1 2" key="1">
    <citation type="submission" date="2021-06" db="EMBL/GenBank/DDBJ databases">
        <title>A haploid diamondback moth (Plutella xylostella L.) genome assembly resolves 31 chromosomes and identifies a diamide resistance mutation.</title>
        <authorList>
            <person name="Ward C.M."/>
            <person name="Perry K.D."/>
            <person name="Baker G."/>
            <person name="Powis K."/>
            <person name="Heckel D.G."/>
            <person name="Baxter S.W."/>
        </authorList>
    </citation>
    <scope>NUCLEOTIDE SEQUENCE [LARGE SCALE GENOMIC DNA]</scope>
    <source>
        <strain evidence="1 2">LV</strain>
        <tissue evidence="1">Single pupa</tissue>
    </source>
</reference>
<accession>A0ABQ7Q032</accession>
<gene>
    <name evidence="1" type="ORF">JYU34_018157</name>
</gene>
<dbReference type="EMBL" id="JAHIBW010000024">
    <property type="protein sequence ID" value="KAG7298520.1"/>
    <property type="molecule type" value="Genomic_DNA"/>
</dbReference>
<name>A0ABQ7Q032_PLUXY</name>
<organism evidence="1 2">
    <name type="scientific">Plutella xylostella</name>
    <name type="common">Diamondback moth</name>
    <name type="synonym">Plutella maculipennis</name>
    <dbReference type="NCBI Taxonomy" id="51655"/>
    <lineage>
        <taxon>Eukaryota</taxon>
        <taxon>Metazoa</taxon>
        <taxon>Ecdysozoa</taxon>
        <taxon>Arthropoda</taxon>
        <taxon>Hexapoda</taxon>
        <taxon>Insecta</taxon>
        <taxon>Pterygota</taxon>
        <taxon>Neoptera</taxon>
        <taxon>Endopterygota</taxon>
        <taxon>Lepidoptera</taxon>
        <taxon>Glossata</taxon>
        <taxon>Ditrysia</taxon>
        <taxon>Yponomeutoidea</taxon>
        <taxon>Plutellidae</taxon>
        <taxon>Plutella</taxon>
    </lineage>
</organism>
<keyword evidence="2" id="KW-1185">Reference proteome</keyword>
<evidence type="ECO:0000313" key="2">
    <source>
        <dbReference type="Proteomes" id="UP000823941"/>
    </source>
</evidence>